<dbReference type="InterPro" id="IPR028082">
    <property type="entry name" value="Peripla_BP_I"/>
</dbReference>
<name>D3S131_FERPA</name>
<dbReference type="InterPro" id="IPR028081">
    <property type="entry name" value="Leu-bd"/>
</dbReference>
<sequence>MGKLKVLVALALAVLIIGCAQQATKPKEEEKAEVEPIVIGLPLPINFPDGYAPYRGAVLAAEEINAKGGVNVGGVKRPIKLELVDTRDLEPGVPISEALAAVEKLILEKKVHVLVGGPARSEAALATLDIVAKYKVPWIVSCGVLTPAFHKRIEENYDKYKYAFRLNAHAVWLAKENVDILEKLREKYGFDKVYVMVQDVEHARKFGEVIAKMLEEKGWKVVGFDRYPTGTTDFSSGLLKAKSEDADILLIQMDMPETMTLIKQWADLKVPALPIGFIRAAQEQKAWEATEGKVNYFVVSAGAFTGNAPSNATEWTMKFYNAYTKRWGTPPQGHGTSASYMAIYVVADAIERAGSLDPDKIVKALEETDMMGVFGRIRFDPKSHQVILAEDPKEGAVTCWFQWQDGKRVTIYPPSIAEGEIKLPPWMLEKAKR</sequence>
<feature type="domain" description="Leucine-binding protein" evidence="2">
    <location>
        <begin position="55"/>
        <end position="387"/>
    </location>
</feature>
<dbReference type="EMBL" id="CP001899">
    <property type="protein sequence ID" value="ADC64267.1"/>
    <property type="molecule type" value="Genomic_DNA"/>
</dbReference>
<dbReference type="eggNOG" id="arCOG01020">
    <property type="taxonomic scope" value="Archaea"/>
</dbReference>
<reference evidence="3 4" key="2">
    <citation type="journal article" date="2011" name="Stand. Genomic Sci.">
        <title>Complete genome sequence of Ferroglobus placidus AEDII12DO.</title>
        <authorList>
            <person name="Anderson I."/>
            <person name="Risso C."/>
            <person name="Holmes D."/>
            <person name="Lucas S."/>
            <person name="Copeland A."/>
            <person name="Lapidus A."/>
            <person name="Cheng J.F."/>
            <person name="Bruce D."/>
            <person name="Goodwin L."/>
            <person name="Pitluck S."/>
            <person name="Saunders E."/>
            <person name="Brettin T."/>
            <person name="Detter J.C."/>
            <person name="Han C."/>
            <person name="Tapia R."/>
            <person name="Larimer F."/>
            <person name="Land M."/>
            <person name="Hauser L."/>
            <person name="Woyke T."/>
            <person name="Lovley D."/>
            <person name="Kyrpides N."/>
            <person name="Ivanova N."/>
        </authorList>
    </citation>
    <scope>NUCLEOTIDE SEQUENCE [LARGE SCALE GENOMIC DNA]</scope>
    <source>
        <strain evidence="4">DSM 10642 / AEDII12DO</strain>
    </source>
</reference>
<dbReference type="AlphaFoldDB" id="D3S131"/>
<evidence type="ECO:0000256" key="1">
    <source>
        <dbReference type="ARBA" id="ARBA00022729"/>
    </source>
</evidence>
<dbReference type="Proteomes" id="UP000002613">
    <property type="component" value="Chromosome"/>
</dbReference>
<protein>
    <submittedName>
        <fullName evidence="3">Extracellular ligand-binding receptor</fullName>
    </submittedName>
</protein>
<keyword evidence="4" id="KW-1185">Reference proteome</keyword>
<dbReference type="PaxDb" id="589924-Ferp_0078"/>
<evidence type="ECO:0000313" key="4">
    <source>
        <dbReference type="Proteomes" id="UP000002613"/>
    </source>
</evidence>
<evidence type="ECO:0000259" key="2">
    <source>
        <dbReference type="Pfam" id="PF13458"/>
    </source>
</evidence>
<dbReference type="GeneID" id="8777570"/>
<dbReference type="STRING" id="589924.Ferp_0078"/>
<dbReference type="Gene3D" id="3.40.50.2300">
    <property type="match status" value="2"/>
</dbReference>
<dbReference type="Pfam" id="PF13458">
    <property type="entry name" value="Peripla_BP_6"/>
    <property type="match status" value="1"/>
</dbReference>
<dbReference type="PANTHER" id="PTHR30483">
    <property type="entry name" value="LEUCINE-SPECIFIC-BINDING PROTEIN"/>
    <property type="match status" value="1"/>
</dbReference>
<dbReference type="PROSITE" id="PS51257">
    <property type="entry name" value="PROKAR_LIPOPROTEIN"/>
    <property type="match status" value="1"/>
</dbReference>
<dbReference type="CDD" id="cd06345">
    <property type="entry name" value="PBP1_ABC_ligand_binding-like"/>
    <property type="match status" value="1"/>
</dbReference>
<gene>
    <name evidence="3" type="ordered locus">Ferp_0078</name>
</gene>
<evidence type="ECO:0000313" key="3">
    <source>
        <dbReference type="EMBL" id="ADC64267.1"/>
    </source>
</evidence>
<dbReference type="InterPro" id="IPR051010">
    <property type="entry name" value="BCAA_transport"/>
</dbReference>
<dbReference type="OrthoDB" id="200499at2157"/>
<dbReference type="SUPFAM" id="SSF53822">
    <property type="entry name" value="Periplasmic binding protein-like I"/>
    <property type="match status" value="1"/>
</dbReference>
<keyword evidence="3" id="KW-0675">Receptor</keyword>
<organism evidence="3 4">
    <name type="scientific">Ferroglobus placidus (strain DSM 10642 / AEDII12DO)</name>
    <dbReference type="NCBI Taxonomy" id="589924"/>
    <lineage>
        <taxon>Archaea</taxon>
        <taxon>Methanobacteriati</taxon>
        <taxon>Methanobacteriota</taxon>
        <taxon>Archaeoglobi</taxon>
        <taxon>Archaeoglobales</taxon>
        <taxon>Archaeoglobaceae</taxon>
        <taxon>Ferroglobus</taxon>
    </lineage>
</organism>
<dbReference type="HOGENOM" id="CLU_027128_4_2_2"/>
<dbReference type="RefSeq" id="WP_012964616.1">
    <property type="nucleotide sequence ID" value="NC_013849.1"/>
</dbReference>
<proteinExistence type="predicted"/>
<dbReference type="KEGG" id="fpl:Ferp_0078"/>
<accession>D3S131</accession>
<reference evidence="4" key="1">
    <citation type="submission" date="2010-02" db="EMBL/GenBank/DDBJ databases">
        <title>Complete sequence of Ferroglobus placidus DSM 10642.</title>
        <authorList>
            <consortium name="US DOE Joint Genome Institute"/>
            <person name="Lucas S."/>
            <person name="Copeland A."/>
            <person name="Lapidus A."/>
            <person name="Cheng J.-F."/>
            <person name="Bruce D."/>
            <person name="Goodwin L."/>
            <person name="Pitluck S."/>
            <person name="Saunders E."/>
            <person name="Brettin T."/>
            <person name="Detter J.C."/>
            <person name="Han C."/>
            <person name="Tapia R."/>
            <person name="Larimer F."/>
            <person name="Land M."/>
            <person name="Hauser L."/>
            <person name="Kyrpides N."/>
            <person name="Ivanova N."/>
            <person name="Holmes D."/>
            <person name="Lovley D."/>
            <person name="Kyrpides N."/>
            <person name="Anderson I.J."/>
            <person name="Woyke T."/>
        </authorList>
    </citation>
    <scope>NUCLEOTIDE SEQUENCE [LARGE SCALE GENOMIC DNA]</scope>
    <source>
        <strain evidence="4">DSM 10642 / AEDII12DO</strain>
    </source>
</reference>
<keyword evidence="1" id="KW-0732">Signal</keyword>